<evidence type="ECO:0000313" key="2">
    <source>
        <dbReference type="EMBL" id="SJL06845.1"/>
    </source>
</evidence>
<dbReference type="AlphaFoldDB" id="A0A284RDR3"/>
<evidence type="ECO:0000256" key="1">
    <source>
        <dbReference type="SAM" id="MobiDB-lite"/>
    </source>
</evidence>
<keyword evidence="3" id="KW-1185">Reference proteome</keyword>
<reference evidence="3" key="1">
    <citation type="journal article" date="2017" name="Nat. Ecol. Evol.">
        <title>Genome expansion and lineage-specific genetic innovations in the forest pathogenic fungi Armillaria.</title>
        <authorList>
            <person name="Sipos G."/>
            <person name="Prasanna A.N."/>
            <person name="Walter M.C."/>
            <person name="O'Connor E."/>
            <person name="Balint B."/>
            <person name="Krizsan K."/>
            <person name="Kiss B."/>
            <person name="Hess J."/>
            <person name="Varga T."/>
            <person name="Slot J."/>
            <person name="Riley R."/>
            <person name="Boka B."/>
            <person name="Rigling D."/>
            <person name="Barry K."/>
            <person name="Lee J."/>
            <person name="Mihaltcheva S."/>
            <person name="LaButti K."/>
            <person name="Lipzen A."/>
            <person name="Waldron R."/>
            <person name="Moloney N.M."/>
            <person name="Sperisen C."/>
            <person name="Kredics L."/>
            <person name="Vagvoelgyi C."/>
            <person name="Patrignani A."/>
            <person name="Fitzpatrick D."/>
            <person name="Nagy I."/>
            <person name="Doyle S."/>
            <person name="Anderson J.B."/>
            <person name="Grigoriev I.V."/>
            <person name="Gueldener U."/>
            <person name="Muensterkoetter M."/>
            <person name="Nagy L.G."/>
        </authorList>
    </citation>
    <scope>NUCLEOTIDE SEQUENCE [LARGE SCALE GENOMIC DNA]</scope>
    <source>
        <strain evidence="3">C18/9</strain>
    </source>
</reference>
<evidence type="ECO:0000313" key="3">
    <source>
        <dbReference type="Proteomes" id="UP000219338"/>
    </source>
</evidence>
<accession>A0A284RDR3</accession>
<proteinExistence type="predicted"/>
<organism evidence="2 3">
    <name type="scientific">Armillaria ostoyae</name>
    <name type="common">Armillaria root rot fungus</name>
    <dbReference type="NCBI Taxonomy" id="47428"/>
    <lineage>
        <taxon>Eukaryota</taxon>
        <taxon>Fungi</taxon>
        <taxon>Dikarya</taxon>
        <taxon>Basidiomycota</taxon>
        <taxon>Agaricomycotina</taxon>
        <taxon>Agaricomycetes</taxon>
        <taxon>Agaricomycetidae</taxon>
        <taxon>Agaricales</taxon>
        <taxon>Marasmiineae</taxon>
        <taxon>Physalacriaceae</taxon>
        <taxon>Armillaria</taxon>
    </lineage>
</organism>
<gene>
    <name evidence="2" type="ORF">ARMOST_10187</name>
</gene>
<feature type="region of interest" description="Disordered" evidence="1">
    <location>
        <begin position="1"/>
        <end position="64"/>
    </location>
</feature>
<feature type="compositionally biased region" description="Polar residues" evidence="1">
    <location>
        <begin position="18"/>
        <end position="31"/>
    </location>
</feature>
<name>A0A284RDR3_ARMOS</name>
<dbReference type="EMBL" id="FUEG01000007">
    <property type="protein sequence ID" value="SJL06845.1"/>
    <property type="molecule type" value="Genomic_DNA"/>
</dbReference>
<dbReference type="Proteomes" id="UP000219338">
    <property type="component" value="Unassembled WGS sequence"/>
</dbReference>
<protein>
    <submittedName>
        <fullName evidence="2">Uncharacterized protein</fullName>
    </submittedName>
</protein>
<sequence>MSMAVHHSQCPKDPCHPSMNTQVSSSVSALTLTPADLPQESNPPFVPTHRPRTPPPYENPKWDFPEGELQTLRQDTFSHPWLQL</sequence>